<dbReference type="PANTHER" id="PTHR11956">
    <property type="entry name" value="ARGINYL-TRNA SYNTHETASE"/>
    <property type="match status" value="1"/>
</dbReference>
<dbReference type="CDD" id="cd00671">
    <property type="entry name" value="ArgRS_core"/>
    <property type="match status" value="1"/>
</dbReference>
<dbReference type="GO" id="GO:0005524">
    <property type="term" value="F:ATP binding"/>
    <property type="evidence" value="ECO:0007669"/>
    <property type="project" value="UniProtKB-KW"/>
</dbReference>
<gene>
    <name evidence="13" type="ORF">PFFCH_02489</name>
</gene>
<evidence type="ECO:0000256" key="1">
    <source>
        <dbReference type="ARBA" id="ARBA00005594"/>
    </source>
</evidence>
<dbReference type="InterPro" id="IPR001412">
    <property type="entry name" value="aa-tRNA-synth_I_CS"/>
</dbReference>
<sequence>MLLYLYKIWYLILLWLYTHNQYKCDLRLKPPECDVSIDTSICINNGQKILLPSAKPYGISTHITFDSLMPVDSTGNRNHAHGKFFASSGFGGIGNSALFRQNYIYIPHSDEYFKSVDFSYTFFIYLLQDEISRKNNMEEKFCPVIHKELNYENAQKISEFIISNINETIFEEIKSSPQGFITVKLSKDYIETSLKKLFNGEKIDISININDIKESNENYGNVLVDFSSPNIAKEMHVGHLRSTIIGDSICRVFEFLKINTHRVNHVGDWGTQFGMIINYIKTHYPNFKEEMPDLSNLTSLYQESKKMYDADKEFEKSSKENAIKLQNNDEDCKFVWNKLCESSKKEFDKLYNILDIKLEYVGESFYVPMLSTVLDLLKESKLLTNIGDAICYQSENFKVPLFLQKSNGGYGYDSTDVAALYYRLTQLNCNCVIYVTDIGQLTHFETIFDLIKKTNWGDKNAKLMHVGFGFVLNEDNKKFKTRSGTTVKLINLIKEGTERAKRDLLQRIETKSEEEKSYFENIKRK</sequence>
<evidence type="ECO:0000256" key="6">
    <source>
        <dbReference type="ARBA" id="ARBA00022917"/>
    </source>
</evidence>
<dbReference type="EC" id="6.1.1.19" evidence="2"/>
<dbReference type="PROSITE" id="PS00178">
    <property type="entry name" value="AA_TRNA_LIGASE_I"/>
    <property type="match status" value="1"/>
</dbReference>
<dbReference type="OrthoDB" id="68056at2759"/>
<dbReference type="PANTHER" id="PTHR11956:SF5">
    <property type="entry name" value="ARGININE--TRNA LIGASE, CYTOPLASMIC"/>
    <property type="match status" value="1"/>
</dbReference>
<evidence type="ECO:0000313" key="14">
    <source>
        <dbReference type="Proteomes" id="UP000030656"/>
    </source>
</evidence>
<evidence type="ECO:0000313" key="13">
    <source>
        <dbReference type="EMBL" id="ETW30096.1"/>
    </source>
</evidence>
<dbReference type="InterPro" id="IPR001278">
    <property type="entry name" value="Arg-tRNA-ligase"/>
</dbReference>
<dbReference type="FunFam" id="3.40.50.620:FF:000116">
    <property type="entry name" value="Arginine--tRNA ligase"/>
    <property type="match status" value="1"/>
</dbReference>
<keyword evidence="11" id="KW-0732">Signal</keyword>
<feature type="domain" description="Arginyl-tRNA synthetase catalytic core" evidence="12">
    <location>
        <begin position="215"/>
        <end position="510"/>
    </location>
</feature>
<reference evidence="13 14" key="1">
    <citation type="submission" date="2013-02" db="EMBL/GenBank/DDBJ databases">
        <title>The Genome Annotation of Plasmodium falciparum FCH/4.</title>
        <authorList>
            <consortium name="The Broad Institute Genome Sequencing Platform"/>
            <consortium name="The Broad Institute Genome Sequencing Center for Infectious Disease"/>
            <person name="Neafsey D."/>
            <person name="Hoffman S."/>
            <person name="Volkman S."/>
            <person name="Rosenthal P."/>
            <person name="Walker B."/>
            <person name="Young S.K."/>
            <person name="Zeng Q."/>
            <person name="Gargeya S."/>
            <person name="Fitzgerald M."/>
            <person name="Haas B."/>
            <person name="Abouelleil A."/>
            <person name="Allen A.W."/>
            <person name="Alvarado L."/>
            <person name="Arachchi H.M."/>
            <person name="Berlin A.M."/>
            <person name="Chapman S.B."/>
            <person name="Gainer-Dewar J."/>
            <person name="Goldberg J."/>
            <person name="Griggs A."/>
            <person name="Gujja S."/>
            <person name="Hansen M."/>
            <person name="Howarth C."/>
            <person name="Imamovic A."/>
            <person name="Ireland A."/>
            <person name="Larimer J."/>
            <person name="McCowan C."/>
            <person name="Murphy C."/>
            <person name="Pearson M."/>
            <person name="Poon T.W."/>
            <person name="Priest M."/>
            <person name="Roberts A."/>
            <person name="Saif S."/>
            <person name="Shea T."/>
            <person name="Sisk P."/>
            <person name="Sykes S."/>
            <person name="Wortman J."/>
            <person name="Nusbaum C."/>
            <person name="Birren B."/>
        </authorList>
    </citation>
    <scope>NUCLEOTIDE SEQUENCE [LARGE SCALE GENOMIC DNA]</scope>
    <source>
        <strain evidence="13 14">FCH/4</strain>
    </source>
</reference>
<evidence type="ECO:0000256" key="10">
    <source>
        <dbReference type="RuleBase" id="RU363038"/>
    </source>
</evidence>
<dbReference type="Proteomes" id="UP000030656">
    <property type="component" value="Unassembled WGS sequence"/>
</dbReference>
<evidence type="ECO:0000256" key="8">
    <source>
        <dbReference type="ARBA" id="ARBA00033033"/>
    </source>
</evidence>
<evidence type="ECO:0000256" key="5">
    <source>
        <dbReference type="ARBA" id="ARBA00022840"/>
    </source>
</evidence>
<dbReference type="EMBL" id="KI927936">
    <property type="protein sequence ID" value="ETW30096.1"/>
    <property type="molecule type" value="Genomic_DNA"/>
</dbReference>
<keyword evidence="5 10" id="KW-0067">ATP-binding</keyword>
<dbReference type="SUPFAM" id="SSF52374">
    <property type="entry name" value="Nucleotidylyl transferase"/>
    <property type="match status" value="1"/>
</dbReference>
<evidence type="ECO:0000256" key="2">
    <source>
        <dbReference type="ARBA" id="ARBA00012837"/>
    </source>
</evidence>
<dbReference type="PRINTS" id="PR01038">
    <property type="entry name" value="TRNASYNTHARG"/>
</dbReference>
<proteinExistence type="inferred from homology"/>
<comment type="catalytic activity">
    <reaction evidence="9">
        <text>tRNA(Arg) + L-arginine + ATP = L-arginyl-tRNA(Arg) + AMP + diphosphate</text>
        <dbReference type="Rhea" id="RHEA:20301"/>
        <dbReference type="Rhea" id="RHEA-COMP:9658"/>
        <dbReference type="Rhea" id="RHEA-COMP:9673"/>
        <dbReference type="ChEBI" id="CHEBI:30616"/>
        <dbReference type="ChEBI" id="CHEBI:32682"/>
        <dbReference type="ChEBI" id="CHEBI:33019"/>
        <dbReference type="ChEBI" id="CHEBI:78442"/>
        <dbReference type="ChEBI" id="CHEBI:78513"/>
        <dbReference type="ChEBI" id="CHEBI:456215"/>
        <dbReference type="EC" id="6.1.1.19"/>
    </reaction>
</comment>
<dbReference type="GO" id="GO:0004814">
    <property type="term" value="F:arginine-tRNA ligase activity"/>
    <property type="evidence" value="ECO:0007669"/>
    <property type="project" value="UniProtKB-EC"/>
</dbReference>
<keyword evidence="7 10" id="KW-0030">Aminoacyl-tRNA synthetase</keyword>
<keyword evidence="3 10" id="KW-0436">Ligase</keyword>
<dbReference type="Pfam" id="PF00750">
    <property type="entry name" value="tRNA-synt_1d"/>
    <property type="match status" value="1"/>
</dbReference>
<evidence type="ECO:0000256" key="9">
    <source>
        <dbReference type="ARBA" id="ARBA00049339"/>
    </source>
</evidence>
<reference evidence="13 14" key="2">
    <citation type="submission" date="2013-02" db="EMBL/GenBank/DDBJ databases">
        <title>The Genome Sequence of Plasmodium falciparum FCH/4.</title>
        <authorList>
            <consortium name="The Broad Institute Genome Sequencing Platform"/>
            <consortium name="The Broad Institute Genome Sequencing Center for Infectious Disease"/>
            <person name="Neafsey D."/>
            <person name="Cheeseman I."/>
            <person name="Volkman S."/>
            <person name="Adams J."/>
            <person name="Walker B."/>
            <person name="Young S.K."/>
            <person name="Zeng Q."/>
            <person name="Gargeya S."/>
            <person name="Fitzgerald M."/>
            <person name="Haas B."/>
            <person name="Abouelleil A."/>
            <person name="Alvarado L."/>
            <person name="Arachchi H.M."/>
            <person name="Berlin A.M."/>
            <person name="Chapman S.B."/>
            <person name="Dewar J."/>
            <person name="Goldberg J."/>
            <person name="Griggs A."/>
            <person name="Gujja S."/>
            <person name="Hansen M."/>
            <person name="Howarth C."/>
            <person name="Imamovic A."/>
            <person name="Larimer J."/>
            <person name="McCowan C."/>
            <person name="Murphy C."/>
            <person name="Neiman D."/>
            <person name="Pearson M."/>
            <person name="Priest M."/>
            <person name="Roberts A."/>
            <person name="Saif S."/>
            <person name="Shea T."/>
            <person name="Sisk P."/>
            <person name="Sykes S."/>
            <person name="Wortman J."/>
            <person name="Nusbaum C."/>
            <person name="Birren B."/>
        </authorList>
    </citation>
    <scope>NUCLEOTIDE SEQUENCE [LARGE SCALE GENOMIC DNA]</scope>
    <source>
        <strain evidence="13 14">FCH/4</strain>
    </source>
</reference>
<keyword evidence="4 10" id="KW-0547">Nucleotide-binding</keyword>
<evidence type="ECO:0000256" key="7">
    <source>
        <dbReference type="ARBA" id="ARBA00023146"/>
    </source>
</evidence>
<evidence type="ECO:0000256" key="4">
    <source>
        <dbReference type="ARBA" id="ARBA00022741"/>
    </source>
</evidence>
<dbReference type="GO" id="GO:0006420">
    <property type="term" value="P:arginyl-tRNA aminoacylation"/>
    <property type="evidence" value="ECO:0007669"/>
    <property type="project" value="InterPro"/>
</dbReference>
<evidence type="ECO:0000256" key="3">
    <source>
        <dbReference type="ARBA" id="ARBA00022598"/>
    </source>
</evidence>
<protein>
    <recommendedName>
        <fullName evidence="2">arginine--tRNA ligase</fullName>
        <ecNumber evidence="2">6.1.1.19</ecNumber>
    </recommendedName>
    <alternativeName>
        <fullName evidence="8">Arginyl-tRNA synthetase</fullName>
    </alternativeName>
</protein>
<evidence type="ECO:0000256" key="11">
    <source>
        <dbReference type="SAM" id="SignalP"/>
    </source>
</evidence>
<keyword evidence="6 10" id="KW-0648">Protein biosynthesis</keyword>
<dbReference type="InterPro" id="IPR035684">
    <property type="entry name" value="ArgRS_core"/>
</dbReference>
<accession>A0A024VQB0</accession>
<dbReference type="InterPro" id="IPR014729">
    <property type="entry name" value="Rossmann-like_a/b/a_fold"/>
</dbReference>
<name>A0A024VQB0_PLAFA</name>
<dbReference type="Gene3D" id="3.40.50.620">
    <property type="entry name" value="HUPs"/>
    <property type="match status" value="1"/>
</dbReference>
<feature type="chain" id="PRO_5001536129" description="arginine--tRNA ligase" evidence="11">
    <location>
        <begin position="21"/>
        <end position="525"/>
    </location>
</feature>
<comment type="similarity">
    <text evidence="1 10">Belongs to the class-I aminoacyl-tRNA synthetase family.</text>
</comment>
<organism evidence="13 14">
    <name type="scientific">Plasmodium falciparum FCH/4</name>
    <dbReference type="NCBI Taxonomy" id="1036724"/>
    <lineage>
        <taxon>Eukaryota</taxon>
        <taxon>Sar</taxon>
        <taxon>Alveolata</taxon>
        <taxon>Apicomplexa</taxon>
        <taxon>Aconoidasida</taxon>
        <taxon>Haemosporida</taxon>
        <taxon>Plasmodiidae</taxon>
        <taxon>Plasmodium</taxon>
        <taxon>Plasmodium (Laverania)</taxon>
    </lineage>
</organism>
<evidence type="ECO:0000259" key="12">
    <source>
        <dbReference type="Pfam" id="PF00750"/>
    </source>
</evidence>
<dbReference type="AlphaFoldDB" id="A0A024VQB0"/>
<feature type="signal peptide" evidence="11">
    <location>
        <begin position="1"/>
        <end position="20"/>
    </location>
</feature>